<evidence type="ECO:0000313" key="10">
    <source>
        <dbReference type="Proteomes" id="UP000475928"/>
    </source>
</evidence>
<protein>
    <submittedName>
        <fullName evidence="9">Cell division protein DivIVA</fullName>
    </submittedName>
</protein>
<comment type="similarity">
    <text evidence="2">Belongs to the DivIVA family.</text>
</comment>
<dbReference type="Pfam" id="PF05103">
    <property type="entry name" value="DivIVA"/>
    <property type="match status" value="1"/>
</dbReference>
<dbReference type="Gene3D" id="1.20.5.620">
    <property type="entry name" value="F1F0 ATP synthase subunit B, membrane domain"/>
    <property type="match status" value="1"/>
</dbReference>
<dbReference type="GO" id="GO:0005737">
    <property type="term" value="C:cytoplasm"/>
    <property type="evidence" value="ECO:0007669"/>
    <property type="project" value="UniProtKB-SubCell"/>
</dbReference>
<name>A0A6A0B783_9LACT</name>
<keyword evidence="5 7" id="KW-0175">Coiled coil</keyword>
<keyword evidence="3" id="KW-0963">Cytoplasm</keyword>
<evidence type="ECO:0000256" key="7">
    <source>
        <dbReference type="SAM" id="Coils"/>
    </source>
</evidence>
<evidence type="ECO:0000256" key="2">
    <source>
        <dbReference type="ARBA" id="ARBA00009008"/>
    </source>
</evidence>
<dbReference type="PANTHER" id="PTHR35794">
    <property type="entry name" value="CELL DIVISION PROTEIN DIVIVA"/>
    <property type="match status" value="1"/>
</dbReference>
<dbReference type="AlphaFoldDB" id="A0A6A0B783"/>
<evidence type="ECO:0000256" key="3">
    <source>
        <dbReference type="ARBA" id="ARBA00022490"/>
    </source>
</evidence>
<dbReference type="NCBIfam" id="TIGR03544">
    <property type="entry name" value="DivI1A_domain"/>
    <property type="match status" value="1"/>
</dbReference>
<comment type="caution">
    <text evidence="9">The sequence shown here is derived from an EMBL/GenBank/DDBJ whole genome shotgun (WGS) entry which is preliminary data.</text>
</comment>
<feature type="coiled-coil region" evidence="7">
    <location>
        <begin position="29"/>
        <end position="84"/>
    </location>
</feature>
<dbReference type="PANTHER" id="PTHR35794:SF2">
    <property type="entry name" value="CELL DIVISION PROTEIN DIVIVA"/>
    <property type="match status" value="1"/>
</dbReference>
<comment type="subcellular location">
    <subcellularLocation>
        <location evidence="1">Cytoplasm</location>
    </subcellularLocation>
</comment>
<dbReference type="GO" id="GO:0051301">
    <property type="term" value="P:cell division"/>
    <property type="evidence" value="ECO:0007669"/>
    <property type="project" value="UniProtKB-KW"/>
</dbReference>
<dbReference type="RefSeq" id="WP_172357467.1">
    <property type="nucleotide sequence ID" value="NZ_BLLH01000010.1"/>
</dbReference>
<feature type="compositionally biased region" description="Acidic residues" evidence="8">
    <location>
        <begin position="206"/>
        <end position="218"/>
    </location>
</feature>
<keyword evidence="10" id="KW-1185">Reference proteome</keyword>
<evidence type="ECO:0000256" key="1">
    <source>
        <dbReference type="ARBA" id="ARBA00004496"/>
    </source>
</evidence>
<accession>A0A6A0B783</accession>
<dbReference type="Proteomes" id="UP000475928">
    <property type="component" value="Unassembled WGS sequence"/>
</dbReference>
<evidence type="ECO:0000256" key="8">
    <source>
        <dbReference type="SAM" id="MobiDB-lite"/>
    </source>
</evidence>
<sequence length="242" mass="27068">MTLNSLDVQNKTFSTKMRGYNKADVDDFLDLIVRDYDEFAAKIKEQERELKSLRERVEVFDGMKESLNKSIVVAQGAADNLKEQATSEANSITNDAGQKAQYILESAKKEAGGILNSASDDARRLVKETDELKRKMRIYHQRMTLMVEAQLEGIKSHEWEEILKPTATYIGDGTDKLKEIIETHDGNTVQISHIADEVAQALDSESAADESTSDQESDSESKDVQVSDVSFNVDIPEADTEK</sequence>
<proteinExistence type="inferred from homology"/>
<evidence type="ECO:0000256" key="4">
    <source>
        <dbReference type="ARBA" id="ARBA00022618"/>
    </source>
</evidence>
<feature type="region of interest" description="Disordered" evidence="8">
    <location>
        <begin position="201"/>
        <end position="242"/>
    </location>
</feature>
<dbReference type="Gene3D" id="6.10.250.660">
    <property type="match status" value="1"/>
</dbReference>
<keyword evidence="6" id="KW-0131">Cell cycle</keyword>
<evidence type="ECO:0000256" key="5">
    <source>
        <dbReference type="ARBA" id="ARBA00023054"/>
    </source>
</evidence>
<evidence type="ECO:0000313" key="9">
    <source>
        <dbReference type="EMBL" id="GFH41220.1"/>
    </source>
</evidence>
<dbReference type="InterPro" id="IPR007793">
    <property type="entry name" value="DivIVA_fam"/>
</dbReference>
<organism evidence="9 10">
    <name type="scientific">Pseudolactococcus insecticola</name>
    <dbReference type="NCBI Taxonomy" id="2709158"/>
    <lineage>
        <taxon>Bacteria</taxon>
        <taxon>Bacillati</taxon>
        <taxon>Bacillota</taxon>
        <taxon>Bacilli</taxon>
        <taxon>Lactobacillales</taxon>
        <taxon>Streptococcaceae</taxon>
        <taxon>Pseudolactococcus</taxon>
    </lineage>
</organism>
<dbReference type="InterPro" id="IPR019933">
    <property type="entry name" value="DivIVA_domain"/>
</dbReference>
<keyword evidence="4 9" id="KW-0132">Cell division</keyword>
<dbReference type="EMBL" id="BLLH01000010">
    <property type="protein sequence ID" value="GFH41220.1"/>
    <property type="molecule type" value="Genomic_DNA"/>
</dbReference>
<evidence type="ECO:0000256" key="6">
    <source>
        <dbReference type="ARBA" id="ARBA00023306"/>
    </source>
</evidence>
<gene>
    <name evidence="9" type="primary">ytdB</name>
    <name evidence="9" type="ORF">Hs20B_16180</name>
</gene>
<reference evidence="9 10" key="1">
    <citation type="submission" date="2020-02" db="EMBL/GenBank/DDBJ databases">
        <title>Draft genome sequence of Lactococcus sp. Hs20B0-1.</title>
        <authorList>
            <person name="Noda S."/>
            <person name="Yuki M."/>
            <person name="Ohkuma M."/>
        </authorList>
    </citation>
    <scope>NUCLEOTIDE SEQUENCE [LARGE SCALE GENOMIC DNA]</scope>
    <source>
        <strain evidence="9 10">Hs20B0-1</strain>
    </source>
</reference>